<dbReference type="GO" id="GO:0005524">
    <property type="term" value="F:ATP binding"/>
    <property type="evidence" value="ECO:0007669"/>
    <property type="project" value="InterPro"/>
</dbReference>
<sequence length="139" mass="15387">MIENEVSILRSVEHANIIRLIAEHDTPKELYLVMELVKGGDLFDAISKAVKFPESDAQVMTHNLASALTYLHEQNIVHRDIKPENLLVEMEGNTVKLLKVGDFGLAQRVTGPLFTVCGTPTYVAPEILTEVGYGLKVSQ</sequence>
<dbReference type="EMBL" id="QKKF02035840">
    <property type="protein sequence ID" value="RZF32865.1"/>
    <property type="molecule type" value="Genomic_DNA"/>
</dbReference>
<dbReference type="InParanoid" id="A0A482WH62"/>
<dbReference type="InterPro" id="IPR011009">
    <property type="entry name" value="Kinase-like_dom_sf"/>
</dbReference>
<dbReference type="InterPro" id="IPR000719">
    <property type="entry name" value="Prot_kinase_dom"/>
</dbReference>
<dbReference type="STRING" id="195883.A0A482WH62"/>
<comment type="caution">
    <text evidence="2">The sequence shown here is derived from an EMBL/GenBank/DDBJ whole genome shotgun (WGS) entry which is preliminary data.</text>
</comment>
<gene>
    <name evidence="2" type="ORF">LSTR_LSTR016937</name>
</gene>
<name>A0A482WH62_LAOST</name>
<dbReference type="Gene3D" id="1.10.510.10">
    <property type="entry name" value="Transferase(Phosphotransferase) domain 1"/>
    <property type="match status" value="1"/>
</dbReference>
<dbReference type="InterPro" id="IPR008271">
    <property type="entry name" value="Ser/Thr_kinase_AS"/>
</dbReference>
<dbReference type="SMART" id="SM00220">
    <property type="entry name" value="S_TKc"/>
    <property type="match status" value="1"/>
</dbReference>
<dbReference type="OrthoDB" id="1738954at2759"/>
<protein>
    <recommendedName>
        <fullName evidence="1">Protein kinase domain-containing protein</fullName>
    </recommendedName>
</protein>
<keyword evidence="3" id="KW-1185">Reference proteome</keyword>
<dbReference type="Proteomes" id="UP000291343">
    <property type="component" value="Unassembled WGS sequence"/>
</dbReference>
<proteinExistence type="predicted"/>
<dbReference type="AlphaFoldDB" id="A0A482WH62"/>
<dbReference type="GO" id="GO:0004672">
    <property type="term" value="F:protein kinase activity"/>
    <property type="evidence" value="ECO:0007669"/>
    <property type="project" value="InterPro"/>
</dbReference>
<evidence type="ECO:0000313" key="2">
    <source>
        <dbReference type="EMBL" id="RZF32865.1"/>
    </source>
</evidence>
<dbReference type="SUPFAM" id="SSF56112">
    <property type="entry name" value="Protein kinase-like (PK-like)"/>
    <property type="match status" value="1"/>
</dbReference>
<dbReference type="Pfam" id="PF00069">
    <property type="entry name" value="Pkinase"/>
    <property type="match status" value="1"/>
</dbReference>
<dbReference type="PROSITE" id="PS00108">
    <property type="entry name" value="PROTEIN_KINASE_ST"/>
    <property type="match status" value="1"/>
</dbReference>
<organism evidence="2 3">
    <name type="scientific">Laodelphax striatellus</name>
    <name type="common">Small brown planthopper</name>
    <name type="synonym">Delphax striatella</name>
    <dbReference type="NCBI Taxonomy" id="195883"/>
    <lineage>
        <taxon>Eukaryota</taxon>
        <taxon>Metazoa</taxon>
        <taxon>Ecdysozoa</taxon>
        <taxon>Arthropoda</taxon>
        <taxon>Hexapoda</taxon>
        <taxon>Insecta</taxon>
        <taxon>Pterygota</taxon>
        <taxon>Neoptera</taxon>
        <taxon>Paraneoptera</taxon>
        <taxon>Hemiptera</taxon>
        <taxon>Auchenorrhyncha</taxon>
        <taxon>Fulgoroidea</taxon>
        <taxon>Delphacidae</taxon>
        <taxon>Criomorphinae</taxon>
        <taxon>Laodelphax</taxon>
    </lineage>
</organism>
<dbReference type="PROSITE" id="PS50011">
    <property type="entry name" value="PROTEIN_KINASE_DOM"/>
    <property type="match status" value="1"/>
</dbReference>
<accession>A0A482WH62</accession>
<dbReference type="SMR" id="A0A482WH62"/>
<feature type="domain" description="Protein kinase" evidence="1">
    <location>
        <begin position="1"/>
        <end position="139"/>
    </location>
</feature>
<reference evidence="2 3" key="1">
    <citation type="journal article" date="2017" name="Gigascience">
        <title>Genome sequence of the small brown planthopper, Laodelphax striatellus.</title>
        <authorList>
            <person name="Zhu J."/>
            <person name="Jiang F."/>
            <person name="Wang X."/>
            <person name="Yang P."/>
            <person name="Bao Y."/>
            <person name="Zhao W."/>
            <person name="Wang W."/>
            <person name="Lu H."/>
            <person name="Wang Q."/>
            <person name="Cui N."/>
            <person name="Li J."/>
            <person name="Chen X."/>
            <person name="Luo L."/>
            <person name="Yu J."/>
            <person name="Kang L."/>
            <person name="Cui F."/>
        </authorList>
    </citation>
    <scope>NUCLEOTIDE SEQUENCE [LARGE SCALE GENOMIC DNA]</scope>
    <source>
        <strain evidence="2">Lst14</strain>
    </source>
</reference>
<evidence type="ECO:0000313" key="3">
    <source>
        <dbReference type="Proteomes" id="UP000291343"/>
    </source>
</evidence>
<dbReference type="PANTHER" id="PTHR24347">
    <property type="entry name" value="SERINE/THREONINE-PROTEIN KINASE"/>
    <property type="match status" value="1"/>
</dbReference>
<evidence type="ECO:0000259" key="1">
    <source>
        <dbReference type="PROSITE" id="PS50011"/>
    </source>
</evidence>